<feature type="transmembrane region" description="Helical" evidence="2">
    <location>
        <begin position="446"/>
        <end position="470"/>
    </location>
</feature>
<dbReference type="SUPFAM" id="SSF53254">
    <property type="entry name" value="Phosphoglycerate mutase-like"/>
    <property type="match status" value="1"/>
</dbReference>
<keyword evidence="5" id="KW-1185">Reference proteome</keyword>
<name>A0A6A6PX27_9PEZI</name>
<proteinExistence type="inferred from homology"/>
<dbReference type="PANTHER" id="PTHR11567:SF142">
    <property type="entry name" value="PHOSPHOGLYCERATE MUTASE-LIKE PROTEIN"/>
    <property type="match status" value="1"/>
</dbReference>
<dbReference type="GO" id="GO:0016791">
    <property type="term" value="F:phosphatase activity"/>
    <property type="evidence" value="ECO:0007669"/>
    <property type="project" value="TreeGrafter"/>
</dbReference>
<dbReference type="InterPro" id="IPR050645">
    <property type="entry name" value="Histidine_acid_phosphatase"/>
</dbReference>
<evidence type="ECO:0000313" key="5">
    <source>
        <dbReference type="Proteomes" id="UP000799767"/>
    </source>
</evidence>
<comment type="similarity">
    <text evidence="1">Belongs to the histidine acid phosphatase family.</text>
</comment>
<accession>A0A6A6PX27</accession>
<dbReference type="RefSeq" id="XP_033591297.1">
    <property type="nucleotide sequence ID" value="XM_033730947.1"/>
</dbReference>
<dbReference type="OrthoDB" id="258392at2759"/>
<gene>
    <name evidence="4" type="ORF">BDY17DRAFT_248996</name>
</gene>
<keyword evidence="2" id="KW-1133">Transmembrane helix</keyword>
<reference evidence="4" key="1">
    <citation type="journal article" date="2020" name="Stud. Mycol.">
        <title>101 Dothideomycetes genomes: a test case for predicting lifestyles and emergence of pathogens.</title>
        <authorList>
            <person name="Haridas S."/>
            <person name="Albert R."/>
            <person name="Binder M."/>
            <person name="Bloem J."/>
            <person name="Labutti K."/>
            <person name="Salamov A."/>
            <person name="Andreopoulos B."/>
            <person name="Baker S."/>
            <person name="Barry K."/>
            <person name="Bills G."/>
            <person name="Bluhm B."/>
            <person name="Cannon C."/>
            <person name="Castanera R."/>
            <person name="Culley D."/>
            <person name="Daum C."/>
            <person name="Ezra D."/>
            <person name="Gonzalez J."/>
            <person name="Henrissat B."/>
            <person name="Kuo A."/>
            <person name="Liang C."/>
            <person name="Lipzen A."/>
            <person name="Lutzoni F."/>
            <person name="Magnuson J."/>
            <person name="Mondo S."/>
            <person name="Nolan M."/>
            <person name="Ohm R."/>
            <person name="Pangilinan J."/>
            <person name="Park H.-J."/>
            <person name="Ramirez L."/>
            <person name="Alfaro M."/>
            <person name="Sun H."/>
            <person name="Tritt A."/>
            <person name="Yoshinaga Y."/>
            <person name="Zwiers L.-H."/>
            <person name="Turgeon B."/>
            <person name="Goodwin S."/>
            <person name="Spatafora J."/>
            <person name="Crous P."/>
            <person name="Grigoriev I."/>
        </authorList>
    </citation>
    <scope>NUCLEOTIDE SEQUENCE</scope>
    <source>
        <strain evidence="4">CBS 113389</strain>
    </source>
</reference>
<keyword evidence="2" id="KW-0472">Membrane</keyword>
<organism evidence="4 5">
    <name type="scientific">Neohortaea acidophila</name>
    <dbReference type="NCBI Taxonomy" id="245834"/>
    <lineage>
        <taxon>Eukaryota</taxon>
        <taxon>Fungi</taxon>
        <taxon>Dikarya</taxon>
        <taxon>Ascomycota</taxon>
        <taxon>Pezizomycotina</taxon>
        <taxon>Dothideomycetes</taxon>
        <taxon>Dothideomycetidae</taxon>
        <taxon>Mycosphaerellales</taxon>
        <taxon>Teratosphaeriaceae</taxon>
        <taxon>Neohortaea</taxon>
    </lineage>
</organism>
<evidence type="ECO:0000256" key="3">
    <source>
        <dbReference type="SAM" id="SignalP"/>
    </source>
</evidence>
<feature type="chain" id="PRO_5025341635" evidence="3">
    <location>
        <begin position="19"/>
        <end position="493"/>
    </location>
</feature>
<protein>
    <submittedName>
        <fullName evidence="4">Histidine phosphatase superfamily</fullName>
    </submittedName>
</protein>
<feature type="signal peptide" evidence="3">
    <location>
        <begin position="1"/>
        <end position="18"/>
    </location>
</feature>
<evidence type="ECO:0000313" key="4">
    <source>
        <dbReference type="EMBL" id="KAF2484728.1"/>
    </source>
</evidence>
<dbReference type="Gene3D" id="3.40.50.1240">
    <property type="entry name" value="Phosphoglycerate mutase-like"/>
    <property type="match status" value="1"/>
</dbReference>
<dbReference type="AlphaFoldDB" id="A0A6A6PX27"/>
<dbReference type="GeneID" id="54471949"/>
<keyword evidence="2" id="KW-0812">Transmembrane</keyword>
<dbReference type="InterPro" id="IPR000560">
    <property type="entry name" value="His_Pase_clade-2"/>
</dbReference>
<dbReference type="InterPro" id="IPR029033">
    <property type="entry name" value="His_PPase_superfam"/>
</dbReference>
<dbReference type="Pfam" id="PF00328">
    <property type="entry name" value="His_Phos_2"/>
    <property type="match status" value="1"/>
</dbReference>
<dbReference type="Proteomes" id="UP000799767">
    <property type="component" value="Unassembled WGS sequence"/>
</dbReference>
<keyword evidence="3" id="KW-0732">Signal</keyword>
<sequence>MLSLSTTALLAALPAVLAQTSSSETVLGVYMFHRHGDRTPKVFAPTNLTDLGYREVYTSGQYYRSRYIDDTATFRIEGISPDMVNENQIQASAPVDNVLQNSAAGFLQALYPPVGAGADTETLGNGTVVTAPMNGFQLIPVNTVESGSGSENDAWLQSTSSCYKSELSSNEYFVTSAYNDTLSSTREFYQKLLPIISQAGFNASTATFDNAYLIFDYLNVGRIHNATIPHSNLLTPEVVTQIYGLAATQQWNLAYNASETIRAVGGATLGSQVVQFLNATVASAGSLTGGKFAVQFGAYGSFSSFFGLADLIAINDGFTGITNYASSMVWEMFTNTSAPVTASNYPSTKDIYVRFLYSNGTATDATPPIQYPLFGTNQMEFQWDDFVSRMNRFSIGTTGQWCSACGNTTGICEPYADSAGSGSSSSTTDDGRSGGCSNGISPAVNGVIGAMVTLAVVLGLEGLAMLVFGLRVVSKKRLRGGNGAAGGNGEAKL</sequence>
<evidence type="ECO:0000256" key="2">
    <source>
        <dbReference type="SAM" id="Phobius"/>
    </source>
</evidence>
<evidence type="ECO:0000256" key="1">
    <source>
        <dbReference type="ARBA" id="ARBA00005375"/>
    </source>
</evidence>
<dbReference type="EMBL" id="MU001634">
    <property type="protein sequence ID" value="KAF2484728.1"/>
    <property type="molecule type" value="Genomic_DNA"/>
</dbReference>
<dbReference type="PANTHER" id="PTHR11567">
    <property type="entry name" value="ACID PHOSPHATASE-RELATED"/>
    <property type="match status" value="1"/>
</dbReference>